<feature type="compositionally biased region" description="Low complexity" evidence="8">
    <location>
        <begin position="714"/>
        <end position="732"/>
    </location>
</feature>
<evidence type="ECO:0000256" key="8">
    <source>
        <dbReference type="SAM" id="MobiDB-lite"/>
    </source>
</evidence>
<dbReference type="Gene3D" id="1.10.275.20">
    <property type="entry name" value="Choline/Carnitine o-acyltransferase"/>
    <property type="match status" value="1"/>
</dbReference>
<evidence type="ECO:0000256" key="7">
    <source>
        <dbReference type="PIRSR" id="PIRSR600542-1"/>
    </source>
</evidence>
<proteinExistence type="inferred from homology"/>
<dbReference type="PROSITE" id="PS00440">
    <property type="entry name" value="ACYLTRANSF_C_2"/>
    <property type="match status" value="1"/>
</dbReference>
<dbReference type="EMBL" id="ADBL01000008">
    <property type="status" value="NOT_ANNOTATED_CDS"/>
    <property type="molecule type" value="Genomic_DNA"/>
</dbReference>
<dbReference type="Gene3D" id="3.30.559.70">
    <property type="entry name" value="Choline/Carnitine o-acyltransferase, domain 2"/>
    <property type="match status" value="1"/>
</dbReference>
<reference evidence="10" key="3">
    <citation type="submission" date="2011-03" db="EMBL/GenBank/DDBJ databases">
        <title>Annotation of Magnaporthe poae ATCC 64411.</title>
        <authorList>
            <person name="Ma L.-J."/>
            <person name="Dead R."/>
            <person name="Young S.K."/>
            <person name="Zeng Q."/>
            <person name="Gargeya S."/>
            <person name="Fitzgerald M."/>
            <person name="Haas B."/>
            <person name="Abouelleil A."/>
            <person name="Alvarado L."/>
            <person name="Arachchi H.M."/>
            <person name="Berlin A."/>
            <person name="Brown A."/>
            <person name="Chapman S.B."/>
            <person name="Chen Z."/>
            <person name="Dunbar C."/>
            <person name="Freedman E."/>
            <person name="Gearin G."/>
            <person name="Gellesch M."/>
            <person name="Goldberg J."/>
            <person name="Griggs A."/>
            <person name="Gujja S."/>
            <person name="Heiman D."/>
            <person name="Howarth C."/>
            <person name="Larson L."/>
            <person name="Lui A."/>
            <person name="MacDonald P.J.P."/>
            <person name="Mehta T."/>
            <person name="Montmayeur A."/>
            <person name="Murphy C."/>
            <person name="Neiman D."/>
            <person name="Pearson M."/>
            <person name="Priest M."/>
            <person name="Roberts A."/>
            <person name="Saif S."/>
            <person name="Shea T."/>
            <person name="Shenoy N."/>
            <person name="Sisk P."/>
            <person name="Stolte C."/>
            <person name="Sykes S."/>
            <person name="Yandava C."/>
            <person name="Wortman J."/>
            <person name="Nusbaum C."/>
            <person name="Birren B."/>
        </authorList>
    </citation>
    <scope>NUCLEOTIDE SEQUENCE</scope>
    <source>
        <strain evidence="10">ATCC 64411</strain>
    </source>
</reference>
<dbReference type="FunFam" id="3.30.559.70:FF:000003">
    <property type="entry name" value="Carnitine acetyl transferase FacC"/>
    <property type="match status" value="1"/>
</dbReference>
<dbReference type="FunFam" id="1.10.275.20:FF:000003">
    <property type="entry name" value="Carnitine acetyl transferase"/>
    <property type="match status" value="1"/>
</dbReference>
<dbReference type="InterPro" id="IPR042231">
    <property type="entry name" value="Cho/carn_acyl_trans_2"/>
</dbReference>
<dbReference type="GO" id="GO:0005739">
    <property type="term" value="C:mitochondrion"/>
    <property type="evidence" value="ECO:0007669"/>
    <property type="project" value="EnsemblFungi"/>
</dbReference>
<organism evidence="11 12">
    <name type="scientific">Magnaporthiopsis poae (strain ATCC 64411 / 73-15)</name>
    <name type="common">Kentucky bluegrass fungus</name>
    <name type="synonym">Magnaporthe poae</name>
    <dbReference type="NCBI Taxonomy" id="644358"/>
    <lineage>
        <taxon>Eukaryota</taxon>
        <taxon>Fungi</taxon>
        <taxon>Dikarya</taxon>
        <taxon>Ascomycota</taxon>
        <taxon>Pezizomycotina</taxon>
        <taxon>Sordariomycetes</taxon>
        <taxon>Sordariomycetidae</taxon>
        <taxon>Magnaporthales</taxon>
        <taxon>Magnaporthaceae</taxon>
        <taxon>Magnaporthiopsis</taxon>
    </lineage>
</organism>
<evidence type="ECO:0000256" key="6">
    <source>
        <dbReference type="ARBA" id="ARBA00023315"/>
    </source>
</evidence>
<keyword evidence="2" id="KW-0813">Transport</keyword>
<dbReference type="Pfam" id="PF00755">
    <property type="entry name" value="Carn_acyltransf"/>
    <property type="match status" value="2"/>
</dbReference>
<dbReference type="STRING" id="644358.A0A0C4DJW2"/>
<keyword evidence="6" id="KW-0012">Acyltransferase</keyword>
<dbReference type="FunFam" id="3.30.559.10:FF:000025">
    <property type="entry name" value="Carnitine acetyl transferase"/>
    <property type="match status" value="1"/>
</dbReference>
<name>A0A0C4DJW2_MAGP6</name>
<feature type="region of interest" description="Disordered" evidence="8">
    <location>
        <begin position="480"/>
        <end position="502"/>
    </location>
</feature>
<evidence type="ECO:0000313" key="12">
    <source>
        <dbReference type="Proteomes" id="UP000011715"/>
    </source>
</evidence>
<dbReference type="GO" id="GO:0004092">
    <property type="term" value="F:carnitine O-acetyltransferase activity"/>
    <property type="evidence" value="ECO:0007669"/>
    <property type="project" value="TreeGrafter"/>
</dbReference>
<dbReference type="GO" id="GO:0009437">
    <property type="term" value="P:carnitine metabolic process"/>
    <property type="evidence" value="ECO:0007669"/>
    <property type="project" value="EnsemblFungi"/>
</dbReference>
<feature type="active site" description="Proton acceptor" evidence="7">
    <location>
        <position position="446"/>
    </location>
</feature>
<accession>A0A0C4DJW2</accession>
<dbReference type="AlphaFoldDB" id="A0A0C4DJW2"/>
<keyword evidence="4" id="KW-0276">Fatty acid metabolism</keyword>
<feature type="compositionally biased region" description="Polar residues" evidence="8">
    <location>
        <begin position="663"/>
        <end position="681"/>
    </location>
</feature>
<gene>
    <name evidence="10" type="ORF">MAPG_00021</name>
</gene>
<dbReference type="VEuPathDB" id="FungiDB:MAPG_00021"/>
<dbReference type="InterPro" id="IPR039551">
    <property type="entry name" value="Cho/carn_acyl_trans"/>
</dbReference>
<feature type="region of interest" description="Disordered" evidence="8">
    <location>
        <begin position="661"/>
        <end position="740"/>
    </location>
</feature>
<feature type="domain" description="Choline/carnitine acyltransferase" evidence="9">
    <location>
        <begin position="776"/>
        <end position="847"/>
    </location>
</feature>
<dbReference type="InterPro" id="IPR000542">
    <property type="entry name" value="Carn_acyl_trans"/>
</dbReference>
<reference evidence="11" key="5">
    <citation type="submission" date="2015-06" db="UniProtKB">
        <authorList>
            <consortium name="EnsemblFungi"/>
        </authorList>
    </citation>
    <scope>IDENTIFICATION</scope>
    <source>
        <strain evidence="11">ATCC 64411</strain>
    </source>
</reference>
<dbReference type="SUPFAM" id="SSF52777">
    <property type="entry name" value="CoA-dependent acyltransferases"/>
    <property type="match status" value="2"/>
</dbReference>
<dbReference type="EnsemblFungi" id="MAPG_00021T0">
    <property type="protein sequence ID" value="MAPG_00021T0"/>
    <property type="gene ID" value="MAPG_00021"/>
</dbReference>
<evidence type="ECO:0000256" key="3">
    <source>
        <dbReference type="ARBA" id="ARBA00022679"/>
    </source>
</evidence>
<evidence type="ECO:0000313" key="10">
    <source>
        <dbReference type="EMBL" id="KLU80925.1"/>
    </source>
</evidence>
<reference evidence="10" key="1">
    <citation type="submission" date="2010-05" db="EMBL/GenBank/DDBJ databases">
        <title>The Genome Sequence of Magnaporthe poae strain ATCC 64411.</title>
        <authorList>
            <consortium name="The Broad Institute Genome Sequencing Platform"/>
            <consortium name="Broad Institute Genome Sequencing Center for Infectious Disease"/>
            <person name="Ma L.-J."/>
            <person name="Dead R."/>
            <person name="Young S."/>
            <person name="Zeng Q."/>
            <person name="Koehrsen M."/>
            <person name="Alvarado L."/>
            <person name="Berlin A."/>
            <person name="Chapman S.B."/>
            <person name="Chen Z."/>
            <person name="Freedman E."/>
            <person name="Gellesch M."/>
            <person name="Goldberg J."/>
            <person name="Griggs A."/>
            <person name="Gujja S."/>
            <person name="Heilman E.R."/>
            <person name="Heiman D."/>
            <person name="Hepburn T."/>
            <person name="Howarth C."/>
            <person name="Jen D."/>
            <person name="Larson L."/>
            <person name="Mehta T."/>
            <person name="Neiman D."/>
            <person name="Pearson M."/>
            <person name="Roberts A."/>
            <person name="Saif S."/>
            <person name="Shea T."/>
            <person name="Shenoy N."/>
            <person name="Sisk P."/>
            <person name="Stolte C."/>
            <person name="Sykes S."/>
            <person name="Walk T."/>
            <person name="White J."/>
            <person name="Yandava C."/>
            <person name="Haas B."/>
            <person name="Nusbaum C."/>
            <person name="Birren B."/>
        </authorList>
    </citation>
    <scope>NUCLEOTIDE SEQUENCE</scope>
    <source>
        <strain evidence="10">ATCC 64411</strain>
    </source>
</reference>
<reference evidence="12" key="2">
    <citation type="submission" date="2010-05" db="EMBL/GenBank/DDBJ databases">
        <title>The genome sequence of Magnaporthe poae strain ATCC 64411.</title>
        <authorList>
            <person name="Ma L.-J."/>
            <person name="Dead R."/>
            <person name="Young S."/>
            <person name="Zeng Q."/>
            <person name="Koehrsen M."/>
            <person name="Alvarado L."/>
            <person name="Berlin A."/>
            <person name="Chapman S.B."/>
            <person name="Chen Z."/>
            <person name="Freedman E."/>
            <person name="Gellesch M."/>
            <person name="Goldberg J."/>
            <person name="Griggs A."/>
            <person name="Gujja S."/>
            <person name="Heilman E.R."/>
            <person name="Heiman D."/>
            <person name="Hepburn T."/>
            <person name="Howarth C."/>
            <person name="Jen D."/>
            <person name="Larson L."/>
            <person name="Mehta T."/>
            <person name="Neiman D."/>
            <person name="Pearson M."/>
            <person name="Roberts A."/>
            <person name="Saif S."/>
            <person name="Shea T."/>
            <person name="Shenoy N."/>
            <person name="Sisk P."/>
            <person name="Stolte C."/>
            <person name="Sykes S."/>
            <person name="Walk T."/>
            <person name="White J."/>
            <person name="Yandava C."/>
            <person name="Haas B."/>
            <person name="Nusbaum C."/>
            <person name="Birren B."/>
        </authorList>
    </citation>
    <scope>NUCLEOTIDE SEQUENCE [LARGE SCALE GENOMIC DNA]</scope>
    <source>
        <strain evidence="12">ATCC 64411 / 73-15</strain>
    </source>
</reference>
<evidence type="ECO:0000256" key="5">
    <source>
        <dbReference type="ARBA" id="ARBA00023098"/>
    </source>
</evidence>
<evidence type="ECO:0000256" key="1">
    <source>
        <dbReference type="ARBA" id="ARBA00005232"/>
    </source>
</evidence>
<feature type="domain" description="Choline/carnitine acyltransferase" evidence="9">
    <location>
        <begin position="140"/>
        <end position="676"/>
    </location>
</feature>
<dbReference type="InterPro" id="IPR042572">
    <property type="entry name" value="Carn_acyl_trans_N"/>
</dbReference>
<dbReference type="OMA" id="HILVMRR"/>
<reference evidence="11" key="4">
    <citation type="journal article" date="2015" name="G3 (Bethesda)">
        <title>Genome sequences of three phytopathogenic species of the Magnaporthaceae family of fungi.</title>
        <authorList>
            <person name="Okagaki L.H."/>
            <person name="Nunes C.C."/>
            <person name="Sailsbery J."/>
            <person name="Clay B."/>
            <person name="Brown D."/>
            <person name="John T."/>
            <person name="Oh Y."/>
            <person name="Young N."/>
            <person name="Fitzgerald M."/>
            <person name="Haas B.J."/>
            <person name="Zeng Q."/>
            <person name="Young S."/>
            <person name="Adiconis X."/>
            <person name="Fan L."/>
            <person name="Levin J.Z."/>
            <person name="Mitchell T.K."/>
            <person name="Okubara P.A."/>
            <person name="Farman M.L."/>
            <person name="Kohn L.M."/>
            <person name="Birren B."/>
            <person name="Ma L.-J."/>
            <person name="Dean R.A."/>
        </authorList>
    </citation>
    <scope>NUCLEOTIDE SEQUENCE</scope>
    <source>
        <strain evidence="11">ATCC 64411 / 73-15</strain>
    </source>
</reference>
<protein>
    <submittedName>
        <fullName evidence="10">Carnitine O-acetyltransferase</fullName>
    </submittedName>
</protein>
<dbReference type="GO" id="GO:0006631">
    <property type="term" value="P:fatty acid metabolic process"/>
    <property type="evidence" value="ECO:0007669"/>
    <property type="project" value="UniProtKB-KW"/>
</dbReference>
<dbReference type="FunFam" id="3.30.559.10:FF:000019">
    <property type="entry name" value="Carnitine acetyl transferase"/>
    <property type="match status" value="1"/>
</dbReference>
<dbReference type="PANTHER" id="PTHR22589:SF29">
    <property type="entry name" value="MITOCHONDRIAL CARNITINE O-ACETYLTRANSFERASE-RELATED"/>
    <property type="match status" value="1"/>
</dbReference>
<keyword evidence="3 10" id="KW-0808">Transferase</keyword>
<dbReference type="EMBL" id="ADBL01000009">
    <property type="status" value="NOT_ANNOTATED_CDS"/>
    <property type="molecule type" value="Genomic_DNA"/>
</dbReference>
<keyword evidence="12" id="KW-1185">Reference proteome</keyword>
<evidence type="ECO:0000256" key="4">
    <source>
        <dbReference type="ARBA" id="ARBA00022832"/>
    </source>
</evidence>
<dbReference type="eggNOG" id="KOG3719">
    <property type="taxonomic scope" value="Eukaryota"/>
</dbReference>
<dbReference type="Proteomes" id="UP000011715">
    <property type="component" value="Unassembled WGS sequence"/>
</dbReference>
<evidence type="ECO:0000313" key="11">
    <source>
        <dbReference type="EnsemblFungi" id="MAPG_00021T0"/>
    </source>
</evidence>
<evidence type="ECO:0000259" key="9">
    <source>
        <dbReference type="Pfam" id="PF00755"/>
    </source>
</evidence>
<evidence type="ECO:0000256" key="2">
    <source>
        <dbReference type="ARBA" id="ARBA00022448"/>
    </source>
</evidence>
<dbReference type="OrthoDB" id="240216at2759"/>
<comment type="similarity">
    <text evidence="1">Belongs to the carnitine/choline acetyltransferase family.</text>
</comment>
<dbReference type="InterPro" id="IPR023213">
    <property type="entry name" value="CAT-like_dom_sf"/>
</dbReference>
<keyword evidence="5" id="KW-0443">Lipid metabolism</keyword>
<dbReference type="Gene3D" id="3.30.559.10">
    <property type="entry name" value="Chloramphenicol acetyltransferase-like domain"/>
    <property type="match status" value="1"/>
</dbReference>
<dbReference type="PANTHER" id="PTHR22589">
    <property type="entry name" value="CARNITINE O-ACYLTRANSFERASE"/>
    <property type="match status" value="1"/>
</dbReference>
<sequence length="883" mass="97882">MREFLSTNSVITTRRPALKEASNTFSSCRAVLYIILEVLALPGRTLSEGCPLHLYYCLHLVRRFVQPKSLGETLASRNAPPEPTTNCAPVYAEISKLSSRPPIWAPSSSVQKQNGMSLYNQKILEEGGITFAAQDKLPKLPIPELEKTCEKYLAALRPLQSPREHAETKHAVREFLKSEGPELQEKLKKYAEGKSSYIEQFWYDSYLNFDNPVVLNLNPFFLLEDDPTPARNNQVTRAASLVVSALEFVRAVRKEELPPDKIKNTPLCMYQYSRLFGTARVPTENGCQIEQDPNSKHIIVMCHGQFYWFDVLDDNSDLIMTEKDLSINLQTIVDDAILTPIQEAAKGALGVLSTENRKVWSGLRDILMREEGSNNADCLGIVDSALFVLCLDYTEPTTAAALCQNMLCGTSEIEKGVQIGTCTNRYYDKLQIIVCKNGSAGINFEHTGVDGHTVLRFASDVYTDTILRFARTINGHSPTLWASTSPDPSRRDPESFGDVNPTPHKLEWDLTPEVSIAVRFAETRLADLIGQNEFECLDFQSYGKNFITSMGLSPDAFVQMAYQAAYYGLYGRVECTYEPAMTKFFLHGRTEAVRSVTDESVNFMQTFWGDNPAEAKVDALRTACQRHVDMTRDCAKAQGCDRHLYALFSLWQRLADEEAAASSRDQSSTNGYSSPMSNGAASSGDDVRDAPSEPGSPLLPASAVGSNYLDEKQQQQQNGSTQETDDSTTSSRSLKHVLTEKLVPDQNGEVSQMVATTRERGDSASTTTTRSVRYAPLPLIFADPGWDKLNTTILSTSNCGNPSLRQFGFGPVSGDGFGIGYIIKDDSISVCVSSKHRQTKRFVDALESYLLEIRRVLRITSRRGLIGQGGGCSWKSAAVPSRC</sequence>
<dbReference type="EMBL" id="GL876966">
    <property type="protein sequence ID" value="KLU80925.1"/>
    <property type="molecule type" value="Genomic_DNA"/>
</dbReference>